<dbReference type="STRING" id="311410.LA5095_03142"/>
<proteinExistence type="predicted"/>
<reference evidence="2" key="1">
    <citation type="submission" date="2015-07" db="EMBL/GenBank/DDBJ databases">
        <authorList>
            <person name="Rodrigo-Torres Lidia"/>
            <person name="Arahal R.David."/>
        </authorList>
    </citation>
    <scope>NUCLEOTIDE SEQUENCE [LARGE SCALE GENOMIC DNA]</scope>
    <source>
        <strain evidence="2">CECT 5096</strain>
    </source>
</reference>
<evidence type="ECO:0000313" key="2">
    <source>
        <dbReference type="Proteomes" id="UP000049983"/>
    </source>
</evidence>
<dbReference type="EMBL" id="CXWC01000001">
    <property type="protein sequence ID" value="CTQ64757.1"/>
    <property type="molecule type" value="Genomic_DNA"/>
</dbReference>
<keyword evidence="2" id="KW-1185">Reference proteome</keyword>
<organism evidence="1 2">
    <name type="scientific">Roseibium album</name>
    <dbReference type="NCBI Taxonomy" id="311410"/>
    <lineage>
        <taxon>Bacteria</taxon>
        <taxon>Pseudomonadati</taxon>
        <taxon>Pseudomonadota</taxon>
        <taxon>Alphaproteobacteria</taxon>
        <taxon>Hyphomicrobiales</taxon>
        <taxon>Stappiaceae</taxon>
        <taxon>Roseibium</taxon>
    </lineage>
</organism>
<dbReference type="RefSeq" id="WP_055116440.1">
    <property type="nucleotide sequence ID" value="NZ_CXWA01000003.1"/>
</dbReference>
<dbReference type="Pfam" id="PF16867">
    <property type="entry name" value="DMSP_lyase"/>
    <property type="match status" value="1"/>
</dbReference>
<dbReference type="AlphaFoldDB" id="A0A0M6ZQZ3"/>
<accession>A0A0M6ZQZ3</accession>
<dbReference type="InterPro" id="IPR031723">
    <property type="entry name" value="DMSP_lyase"/>
</dbReference>
<dbReference type="Gene3D" id="2.60.120.10">
    <property type="entry name" value="Jelly Rolls"/>
    <property type="match status" value="1"/>
</dbReference>
<sequence>MTLAAKERLAFDALLLAIASAFSAEGRPGGDAAAVRLRAASKRPFYARPARDHPGALLRQVCALDNAIDCARLVLGCAASLDWEHWQGTGLADDVSNSLYTTELLGPDGHVRDNEVRVGLLVSEAGTDYPPSSHAAEETYFVIAGKAEWVLEGAPYWQVPPGSFVHHPAWAVHGRRTLSEPFLGAWRWSGNLDLASFGVARR</sequence>
<dbReference type="GeneID" id="97667965"/>
<dbReference type="Proteomes" id="UP000049983">
    <property type="component" value="Unassembled WGS sequence"/>
</dbReference>
<dbReference type="SUPFAM" id="SSF51182">
    <property type="entry name" value="RmlC-like cupins"/>
    <property type="match status" value="1"/>
</dbReference>
<gene>
    <name evidence="1" type="ORF">LA5096_00511</name>
</gene>
<dbReference type="InterPro" id="IPR011051">
    <property type="entry name" value="RmlC_Cupin_sf"/>
</dbReference>
<dbReference type="OrthoDB" id="9083851at2"/>
<name>A0A0M6ZQZ3_9HYPH</name>
<protein>
    <submittedName>
        <fullName evidence="1">Cupin domain protein</fullName>
    </submittedName>
</protein>
<dbReference type="InterPro" id="IPR014710">
    <property type="entry name" value="RmlC-like_jellyroll"/>
</dbReference>
<evidence type="ECO:0000313" key="1">
    <source>
        <dbReference type="EMBL" id="CTQ64757.1"/>
    </source>
</evidence>
<dbReference type="GO" id="GO:0047869">
    <property type="term" value="F:dimethylpropiothetin dethiomethylase activity"/>
    <property type="evidence" value="ECO:0007669"/>
    <property type="project" value="InterPro"/>
</dbReference>